<keyword evidence="1" id="KW-1133">Transmembrane helix</keyword>
<accession>A0A2T3M7P7</accession>
<evidence type="ECO:0000313" key="3">
    <source>
        <dbReference type="Proteomes" id="UP000240410"/>
    </source>
</evidence>
<feature type="transmembrane region" description="Helical" evidence="1">
    <location>
        <begin position="30"/>
        <end position="49"/>
    </location>
</feature>
<feature type="transmembrane region" description="Helical" evidence="1">
    <location>
        <begin position="56"/>
        <end position="77"/>
    </location>
</feature>
<evidence type="ECO:0000313" key="2">
    <source>
        <dbReference type="EMBL" id="PSV88297.1"/>
    </source>
</evidence>
<proteinExistence type="predicted"/>
<name>A0A2T3M7P7_PHOLE</name>
<organism evidence="2 3">
    <name type="scientific">Photobacterium leiognathi</name>
    <dbReference type="NCBI Taxonomy" id="553611"/>
    <lineage>
        <taxon>Bacteria</taxon>
        <taxon>Pseudomonadati</taxon>
        <taxon>Pseudomonadota</taxon>
        <taxon>Gammaproteobacteria</taxon>
        <taxon>Vibrionales</taxon>
        <taxon>Vibrionaceae</taxon>
        <taxon>Photobacterium</taxon>
    </lineage>
</organism>
<keyword evidence="1" id="KW-0812">Transmembrane</keyword>
<protein>
    <submittedName>
        <fullName evidence="2">Type IV conjugative transfer system pilin TraA</fullName>
    </submittedName>
</protein>
<comment type="caution">
    <text evidence="2">The sequence shown here is derived from an EMBL/GenBank/DDBJ whole genome shotgun (WGS) entry which is preliminary data.</text>
</comment>
<reference evidence="2 3" key="1">
    <citation type="submission" date="2018-03" db="EMBL/GenBank/DDBJ databases">
        <title>Whole genome sequencing of Histamine producing bacteria.</title>
        <authorList>
            <person name="Butler K."/>
        </authorList>
    </citation>
    <scope>NUCLEOTIDE SEQUENCE [LARGE SCALE GENOMIC DNA]</scope>
    <source>
        <strain evidence="2 3">ATCC 33979</strain>
    </source>
</reference>
<dbReference type="OrthoDB" id="5892518at2"/>
<evidence type="ECO:0000256" key="1">
    <source>
        <dbReference type="SAM" id="Phobius"/>
    </source>
</evidence>
<keyword evidence="1" id="KW-0472">Membrane</keyword>
<dbReference type="EMBL" id="PYOJ01000019">
    <property type="protein sequence ID" value="PSV88297.1"/>
    <property type="molecule type" value="Genomic_DNA"/>
</dbReference>
<dbReference type="Proteomes" id="UP000240410">
    <property type="component" value="Unassembled WGS sequence"/>
</dbReference>
<dbReference type="AlphaFoldDB" id="A0A2T3M7P7"/>
<gene>
    <name evidence="2" type="ORF">CTM89_14730</name>
</gene>
<sequence>MVLFTPLLANAADLFAGARAQINESTNSSSTLWFAVTVAGLAGAALTGFLTKNWPLAIGGFFAGIIFMRAAAAVIGLA</sequence>